<dbReference type="GO" id="GO:0003723">
    <property type="term" value="F:RNA binding"/>
    <property type="evidence" value="ECO:0007669"/>
    <property type="project" value="UniProtKB-UniRule"/>
</dbReference>
<dbReference type="GO" id="GO:0070930">
    <property type="term" value="P:trans-translation-dependent protein tagging"/>
    <property type="evidence" value="ECO:0007669"/>
    <property type="project" value="TreeGrafter"/>
</dbReference>
<dbReference type="EMBL" id="WBUI01000015">
    <property type="protein sequence ID" value="KAB2931156.1"/>
    <property type="molecule type" value="Genomic_DNA"/>
</dbReference>
<accession>A0A833H0U4</accession>
<evidence type="ECO:0000256" key="1">
    <source>
        <dbReference type="ARBA" id="ARBA00022490"/>
    </source>
</evidence>
<dbReference type="AlphaFoldDB" id="A0A833H0U4"/>
<dbReference type="Gene3D" id="2.40.280.10">
    <property type="match status" value="1"/>
</dbReference>
<comment type="function">
    <text evidence="3">Required for rescue of stalled ribosomes mediated by trans-translation. Binds to transfer-messenger RNA (tmRNA), required for stable association of tmRNA with ribosomes. tmRNA and SmpB together mimic tRNA shape, replacing the anticodon stem-loop with SmpB. tmRNA is encoded by the ssrA gene; the 2 termini fold to resemble tRNA(Ala) and it encodes a 'tag peptide', a short internal open reading frame. During trans-translation Ala-aminoacylated tmRNA acts like a tRNA, entering the A-site of stalled ribosomes, displacing the stalled mRNA. The ribosome then switches to translate the ORF on the tmRNA; the nascent peptide is terminated with the 'tag peptide' encoded by the tmRNA and targeted for degradation. The ribosome is freed to recommence translation, which seems to be the essential function of trans-translation.</text>
</comment>
<dbReference type="Proteomes" id="UP000460298">
    <property type="component" value="Unassembled WGS sequence"/>
</dbReference>
<evidence type="ECO:0000313" key="6">
    <source>
        <dbReference type="Proteomes" id="UP000460298"/>
    </source>
</evidence>
<evidence type="ECO:0000256" key="2">
    <source>
        <dbReference type="ARBA" id="ARBA00022884"/>
    </source>
</evidence>
<dbReference type="InterPro" id="IPR023620">
    <property type="entry name" value="SmpB"/>
</dbReference>
<dbReference type="PANTHER" id="PTHR30308">
    <property type="entry name" value="TMRNA-BINDING COMPONENT OF TRANS-TRANSLATION TAGGING COMPLEX"/>
    <property type="match status" value="1"/>
</dbReference>
<dbReference type="PANTHER" id="PTHR30308:SF2">
    <property type="entry name" value="SSRA-BINDING PROTEIN"/>
    <property type="match status" value="1"/>
</dbReference>
<dbReference type="GO" id="GO:0005829">
    <property type="term" value="C:cytosol"/>
    <property type="evidence" value="ECO:0007669"/>
    <property type="project" value="TreeGrafter"/>
</dbReference>
<dbReference type="PROSITE" id="PS01317">
    <property type="entry name" value="SSRP"/>
    <property type="match status" value="1"/>
</dbReference>
<reference evidence="5 6" key="1">
    <citation type="submission" date="2019-10" db="EMBL/GenBank/DDBJ databases">
        <title>Extracellular Electron Transfer in a Candidatus Methanoperedens spp. Enrichment Culture.</title>
        <authorList>
            <person name="Berger S."/>
            <person name="Rangel Shaw D."/>
            <person name="Berben T."/>
            <person name="In 'T Zandt M."/>
            <person name="Frank J."/>
            <person name="Reimann J."/>
            <person name="Jetten M.S.M."/>
            <person name="Welte C.U."/>
        </authorList>
    </citation>
    <scope>NUCLEOTIDE SEQUENCE [LARGE SCALE GENOMIC DNA]</scope>
    <source>
        <strain evidence="5">SB12</strain>
    </source>
</reference>
<feature type="region of interest" description="Disordered" evidence="4">
    <location>
        <begin position="134"/>
        <end position="159"/>
    </location>
</feature>
<dbReference type="SUPFAM" id="SSF74982">
    <property type="entry name" value="Small protein B (SmpB)"/>
    <property type="match status" value="1"/>
</dbReference>
<evidence type="ECO:0000256" key="3">
    <source>
        <dbReference type="HAMAP-Rule" id="MF_00023"/>
    </source>
</evidence>
<dbReference type="Pfam" id="PF01668">
    <property type="entry name" value="SmpB"/>
    <property type="match status" value="1"/>
</dbReference>
<keyword evidence="2 3" id="KW-0694">RNA-binding</keyword>
<evidence type="ECO:0000256" key="4">
    <source>
        <dbReference type="SAM" id="MobiDB-lite"/>
    </source>
</evidence>
<organism evidence="5 6">
    <name type="scientific">Leptonema illini</name>
    <dbReference type="NCBI Taxonomy" id="183"/>
    <lineage>
        <taxon>Bacteria</taxon>
        <taxon>Pseudomonadati</taxon>
        <taxon>Spirochaetota</taxon>
        <taxon>Spirochaetia</taxon>
        <taxon>Leptospirales</taxon>
        <taxon>Leptospiraceae</taxon>
        <taxon>Leptonema</taxon>
    </lineage>
</organism>
<dbReference type="NCBIfam" id="TIGR00086">
    <property type="entry name" value="smpB"/>
    <property type="match status" value="1"/>
</dbReference>
<evidence type="ECO:0000313" key="5">
    <source>
        <dbReference type="EMBL" id="KAB2931156.1"/>
    </source>
</evidence>
<comment type="similarity">
    <text evidence="3">Belongs to the SmpB family.</text>
</comment>
<dbReference type="InterPro" id="IPR020081">
    <property type="entry name" value="SsrA-bd_prot_CS"/>
</dbReference>
<name>A0A833H0U4_9LEPT</name>
<dbReference type="HAMAP" id="MF_00023">
    <property type="entry name" value="SmpB"/>
    <property type="match status" value="1"/>
</dbReference>
<gene>
    <name evidence="3 5" type="primary">smpB</name>
    <name evidence="5" type="ORF">F9K24_14490</name>
</gene>
<keyword evidence="1 3" id="KW-0963">Cytoplasm</keyword>
<comment type="subcellular location">
    <subcellularLocation>
        <location evidence="3">Cytoplasm</location>
    </subcellularLocation>
    <text evidence="3">The tmRNA-SmpB complex associates with stalled 70S ribosomes.</text>
</comment>
<dbReference type="RefSeq" id="WP_002771478.1">
    <property type="nucleotide sequence ID" value="NZ_JQDG01000014.1"/>
</dbReference>
<sequence length="159" mass="18685">MAEPKKRNNPQPLVNKRARHNYEVLETLEAGIVLVGTEVKSLREGQADIADAFAIPKGNEIYLLNLRIQPYRNATYFNHEEARSRKLLLKKEEITKLMSKVHEKRLTLVPLKLYFNARGKIKVELGLCRGKKNVDKREDERKKQDQREMDRALKYRERS</sequence>
<dbReference type="OrthoDB" id="9805462at2"/>
<dbReference type="CDD" id="cd09294">
    <property type="entry name" value="SmpB"/>
    <property type="match status" value="1"/>
</dbReference>
<comment type="caution">
    <text evidence="5">The sequence shown here is derived from an EMBL/GenBank/DDBJ whole genome shotgun (WGS) entry which is preliminary data.</text>
</comment>
<proteinExistence type="inferred from homology"/>
<dbReference type="NCBIfam" id="NF003843">
    <property type="entry name" value="PRK05422.1"/>
    <property type="match status" value="1"/>
</dbReference>
<dbReference type="InterPro" id="IPR000037">
    <property type="entry name" value="SsrA-bd_prot"/>
</dbReference>
<dbReference type="GO" id="GO:0070929">
    <property type="term" value="P:trans-translation"/>
    <property type="evidence" value="ECO:0007669"/>
    <property type="project" value="UniProtKB-UniRule"/>
</dbReference>
<protein>
    <recommendedName>
        <fullName evidence="3">SsrA-binding protein</fullName>
    </recommendedName>
    <alternativeName>
        <fullName evidence="3">Small protein B</fullName>
    </alternativeName>
</protein>